<reference evidence="3" key="1">
    <citation type="submission" date="2009-05" db="EMBL/GenBank/DDBJ databases">
        <title>The genome sequence of Ajellomyces capsulatus strain H143.</title>
        <authorList>
            <person name="Champion M."/>
            <person name="Cuomo C.A."/>
            <person name="Ma L.-J."/>
            <person name="Henn M.R."/>
            <person name="Sil A."/>
            <person name="Goldman B."/>
            <person name="Young S.K."/>
            <person name="Kodira C.D."/>
            <person name="Zeng Q."/>
            <person name="Koehrsen M."/>
            <person name="Alvarado L."/>
            <person name="Berlin A.M."/>
            <person name="Borenstein D."/>
            <person name="Chen Z."/>
            <person name="Engels R."/>
            <person name="Freedman E."/>
            <person name="Gellesch M."/>
            <person name="Goldberg J."/>
            <person name="Griggs A."/>
            <person name="Gujja S."/>
            <person name="Heiman D.I."/>
            <person name="Hepburn T.A."/>
            <person name="Howarth C."/>
            <person name="Jen D."/>
            <person name="Larson L."/>
            <person name="Lewis B."/>
            <person name="Mehta T."/>
            <person name="Park D."/>
            <person name="Pearson M."/>
            <person name="Roberts A."/>
            <person name="Saif S."/>
            <person name="Shea T.D."/>
            <person name="Shenoy N."/>
            <person name="Sisk P."/>
            <person name="Stolte C."/>
            <person name="Sykes S."/>
            <person name="Walk T."/>
            <person name="White J."/>
            <person name="Yandava C."/>
            <person name="Klein B."/>
            <person name="McEwen J.G."/>
            <person name="Puccia R."/>
            <person name="Goldman G.H."/>
            <person name="Felipe M.S."/>
            <person name="Nino-Vega G."/>
            <person name="San-Blas G."/>
            <person name="Taylor J.W."/>
            <person name="Mendoza L."/>
            <person name="Galagan J.E."/>
            <person name="Nusbaum C."/>
            <person name="Birren B.W."/>
        </authorList>
    </citation>
    <scope>NUCLEOTIDE SEQUENCE [LARGE SCALE GENOMIC DNA]</scope>
    <source>
        <strain evidence="3">H143</strain>
    </source>
</reference>
<dbReference type="STRING" id="544712.C6HDV4"/>
<proteinExistence type="predicted"/>
<dbReference type="EMBL" id="GG692423">
    <property type="protein sequence ID" value="EER41738.1"/>
    <property type="molecule type" value="Genomic_DNA"/>
</dbReference>
<protein>
    <submittedName>
        <fullName evidence="2">Uncharacterized protein</fullName>
    </submittedName>
</protein>
<feature type="transmembrane region" description="Helical" evidence="1">
    <location>
        <begin position="49"/>
        <end position="74"/>
    </location>
</feature>
<sequence length="100" mass="11283">MANSGLWRDLATTGHQIILYLAIQDHFDKHVAGLLTSLVNVYTARGGDWSIMAMASVTITGMSTAVTAGLFSLYNFQKLRKVRQEHERRVKEQSREKSEE</sequence>
<dbReference type="AlphaFoldDB" id="C6HDV4"/>
<keyword evidence="1" id="KW-1133">Transmembrane helix</keyword>
<dbReference type="Proteomes" id="UP000002624">
    <property type="component" value="Unassembled WGS sequence"/>
</dbReference>
<keyword evidence="1" id="KW-0812">Transmembrane</keyword>
<gene>
    <name evidence="2" type="ORF">HCDG_04385</name>
</gene>
<evidence type="ECO:0000313" key="3">
    <source>
        <dbReference type="Proteomes" id="UP000002624"/>
    </source>
</evidence>
<name>C6HDV4_AJECH</name>
<dbReference type="OrthoDB" id="3254104at2759"/>
<accession>C6HDV4</accession>
<dbReference type="HOGENOM" id="CLU_2305268_0_0_1"/>
<dbReference type="VEuPathDB" id="FungiDB:HCDG_04385"/>
<evidence type="ECO:0000313" key="2">
    <source>
        <dbReference type="EMBL" id="EER41738.1"/>
    </source>
</evidence>
<evidence type="ECO:0000256" key="1">
    <source>
        <dbReference type="SAM" id="Phobius"/>
    </source>
</evidence>
<organism evidence="2 3">
    <name type="scientific">Ajellomyces capsulatus (strain H143)</name>
    <name type="common">Darling's disease fungus</name>
    <name type="synonym">Histoplasma capsulatum</name>
    <dbReference type="NCBI Taxonomy" id="544712"/>
    <lineage>
        <taxon>Eukaryota</taxon>
        <taxon>Fungi</taxon>
        <taxon>Dikarya</taxon>
        <taxon>Ascomycota</taxon>
        <taxon>Pezizomycotina</taxon>
        <taxon>Eurotiomycetes</taxon>
        <taxon>Eurotiomycetidae</taxon>
        <taxon>Onygenales</taxon>
        <taxon>Ajellomycetaceae</taxon>
        <taxon>Histoplasma</taxon>
    </lineage>
</organism>
<keyword evidence="1" id="KW-0472">Membrane</keyword>